<keyword evidence="7" id="KW-0378">Hydrolase</keyword>
<dbReference type="InterPro" id="IPR036034">
    <property type="entry name" value="PDZ_sf"/>
</dbReference>
<dbReference type="SUPFAM" id="SSF50156">
    <property type="entry name" value="PDZ domain-like"/>
    <property type="match status" value="1"/>
</dbReference>
<protein>
    <submittedName>
        <fullName evidence="7">Site-2 protease family protein</fullName>
    </submittedName>
</protein>
<dbReference type="PRINTS" id="PR01000">
    <property type="entry name" value="SREBPS2PTASE"/>
</dbReference>
<feature type="transmembrane region" description="Helical" evidence="5">
    <location>
        <begin position="211"/>
        <end position="234"/>
    </location>
</feature>
<dbReference type="EMBL" id="JABJNZ010000066">
    <property type="protein sequence ID" value="MBT4870966.1"/>
    <property type="molecule type" value="Genomic_DNA"/>
</dbReference>
<dbReference type="GO" id="GO:0031293">
    <property type="term" value="P:membrane protein intracellular domain proteolysis"/>
    <property type="evidence" value="ECO:0007669"/>
    <property type="project" value="TreeGrafter"/>
</dbReference>
<evidence type="ECO:0000313" key="8">
    <source>
        <dbReference type="Proteomes" id="UP000722459"/>
    </source>
</evidence>
<keyword evidence="4 5" id="KW-0472">Membrane</keyword>
<feature type="transmembrane region" description="Helical" evidence="5">
    <location>
        <begin position="158"/>
        <end position="191"/>
    </location>
</feature>
<feature type="transmembrane region" description="Helical" evidence="5">
    <location>
        <begin position="125"/>
        <end position="146"/>
    </location>
</feature>
<feature type="transmembrane region" description="Helical" evidence="5">
    <location>
        <begin position="16"/>
        <end position="35"/>
    </location>
</feature>
<dbReference type="GO" id="GO:0005737">
    <property type="term" value="C:cytoplasm"/>
    <property type="evidence" value="ECO:0007669"/>
    <property type="project" value="TreeGrafter"/>
</dbReference>
<accession>A0A8T5GHH4</accession>
<evidence type="ECO:0000256" key="5">
    <source>
        <dbReference type="SAM" id="Phobius"/>
    </source>
</evidence>
<dbReference type="AlphaFoldDB" id="A0A8T5GHH4"/>
<reference evidence="7" key="1">
    <citation type="journal article" date="2021" name="ISME J.">
        <title>Mercury methylation by metabolically versatile and cosmopolitan marine bacteria.</title>
        <authorList>
            <person name="Lin H."/>
            <person name="Ascher D.B."/>
            <person name="Myung Y."/>
            <person name="Lamborg C.H."/>
            <person name="Hallam S.J."/>
            <person name="Gionfriddo C.M."/>
            <person name="Holt K.E."/>
            <person name="Moreau J.W."/>
        </authorList>
    </citation>
    <scope>NUCLEOTIDE SEQUENCE</scope>
    <source>
        <strain evidence="7">SI075_bin30</strain>
    </source>
</reference>
<evidence type="ECO:0000313" key="7">
    <source>
        <dbReference type="EMBL" id="MBT4870966.1"/>
    </source>
</evidence>
<feature type="transmembrane region" description="Helical" evidence="5">
    <location>
        <begin position="433"/>
        <end position="455"/>
    </location>
</feature>
<organism evidence="7 8">
    <name type="scientific">Candidatus Iainarchaeum sp</name>
    <dbReference type="NCBI Taxonomy" id="3101447"/>
    <lineage>
        <taxon>Archaea</taxon>
        <taxon>Candidatus Iainarchaeota</taxon>
        <taxon>Candidatus Iainarchaeia</taxon>
        <taxon>Candidatus Iainarchaeales</taxon>
        <taxon>Candidatus Iainarchaeaceae</taxon>
        <taxon>Candidatus Iainarchaeum</taxon>
    </lineage>
</organism>
<sequence>MTRIKKPKEVKRELHPWKALIVALAFLFWAIFELQTQGETLWYWFMLVVGGIIILPNVFWIWSKLGTPFGPPYFFSMLKTKHFVNFIDNLGKKAKTLEKISIGGLFLGFGLAGIDYWTAREKGGIKRIIILIIGAIGLGLIFWYLLGILFSVPALAPLFWISLIAFVLLGFGGLTIAILLGYGALAVVAFFSAEQICPSIAPVIPGVPIPGMGITIPLIAWVSLGLIMIIHELSHGVMLAKYKEKLKSVGIILIGIVPMGAFVEQKDESFMKKPERKQILVLSAGPSSNLLTIPIALGLFALLMFSVGPIQEAFADDAALMYDGVQVSQVQDEISFCGITKEAPAKGQLFEGDKIILLNGVDINSIGSLNKVFTDTSDYNFVVLRNGTQVDVNIEPVFFEGLNLKRIGVGFTPIETGYVPPVEMIWTSMIVNALANILFYLAFLSFAVGMFNFMPSDPLDGGRIAKFVLLPYIGFMGFNREDGQKFIGRLFAWLFLISLLLNVLPYLTMLF</sequence>
<evidence type="ECO:0000256" key="3">
    <source>
        <dbReference type="ARBA" id="ARBA00022989"/>
    </source>
</evidence>
<dbReference type="GO" id="GO:0016020">
    <property type="term" value="C:membrane"/>
    <property type="evidence" value="ECO:0007669"/>
    <property type="project" value="InterPro"/>
</dbReference>
<feature type="transmembrane region" description="Helical" evidence="5">
    <location>
        <begin position="41"/>
        <end position="62"/>
    </location>
</feature>
<gene>
    <name evidence="7" type="ORF">HON47_05310</name>
</gene>
<dbReference type="Gene3D" id="2.30.42.10">
    <property type="match status" value="1"/>
</dbReference>
<comment type="subcellular location">
    <subcellularLocation>
        <location evidence="1">Endomembrane system</location>
        <topology evidence="1">Multi-pass membrane protein</topology>
    </subcellularLocation>
</comment>
<feature type="transmembrane region" description="Helical" evidence="5">
    <location>
        <begin position="490"/>
        <end position="508"/>
    </location>
</feature>
<name>A0A8T5GHH4_9ARCH</name>
<dbReference type="GO" id="GO:0004222">
    <property type="term" value="F:metalloendopeptidase activity"/>
    <property type="evidence" value="ECO:0007669"/>
    <property type="project" value="InterPro"/>
</dbReference>
<comment type="caution">
    <text evidence="7">The sequence shown here is derived from an EMBL/GenBank/DDBJ whole genome shotgun (WGS) entry which is preliminary data.</text>
</comment>
<dbReference type="Proteomes" id="UP000722459">
    <property type="component" value="Unassembled WGS sequence"/>
</dbReference>
<evidence type="ECO:0000256" key="1">
    <source>
        <dbReference type="ARBA" id="ARBA00004127"/>
    </source>
</evidence>
<dbReference type="PANTHER" id="PTHR13325:SF3">
    <property type="entry name" value="MEMBRANE-BOUND TRANSCRIPTION FACTOR SITE-2 PROTEASE"/>
    <property type="match status" value="1"/>
</dbReference>
<evidence type="ECO:0000256" key="2">
    <source>
        <dbReference type="ARBA" id="ARBA00022692"/>
    </source>
</evidence>
<evidence type="ECO:0000259" key="6">
    <source>
        <dbReference type="Pfam" id="PF02163"/>
    </source>
</evidence>
<feature type="transmembrane region" description="Helical" evidence="5">
    <location>
        <begin position="461"/>
        <end position="478"/>
    </location>
</feature>
<feature type="transmembrane region" description="Helical" evidence="5">
    <location>
        <begin position="283"/>
        <end position="305"/>
    </location>
</feature>
<evidence type="ECO:0000256" key="4">
    <source>
        <dbReference type="ARBA" id="ARBA00023136"/>
    </source>
</evidence>
<feature type="domain" description="Peptidase M50" evidence="6">
    <location>
        <begin position="221"/>
        <end position="469"/>
    </location>
</feature>
<dbReference type="PANTHER" id="PTHR13325">
    <property type="entry name" value="PROTEASE M50 MEMBRANE-BOUND TRANSCRIPTION FACTOR SITE 2 PROTEASE"/>
    <property type="match status" value="1"/>
</dbReference>
<dbReference type="Pfam" id="PF02163">
    <property type="entry name" value="Peptidase_M50"/>
    <property type="match status" value="1"/>
</dbReference>
<feature type="transmembrane region" description="Helical" evidence="5">
    <location>
        <begin position="246"/>
        <end position="263"/>
    </location>
</feature>
<keyword evidence="3 5" id="KW-1133">Transmembrane helix</keyword>
<dbReference type="GO" id="GO:0012505">
    <property type="term" value="C:endomembrane system"/>
    <property type="evidence" value="ECO:0007669"/>
    <property type="project" value="UniProtKB-SubCell"/>
</dbReference>
<keyword evidence="2 5" id="KW-0812">Transmembrane</keyword>
<feature type="transmembrane region" description="Helical" evidence="5">
    <location>
        <begin position="100"/>
        <end position="119"/>
    </location>
</feature>
<dbReference type="InterPro" id="IPR008915">
    <property type="entry name" value="Peptidase_M50"/>
</dbReference>
<proteinExistence type="predicted"/>
<keyword evidence="7" id="KW-0645">Protease</keyword>
<dbReference type="InterPro" id="IPR001193">
    <property type="entry name" value="MBTPS2"/>
</dbReference>